<name>A0A0F6TYM6_CITAM</name>
<protein>
    <submittedName>
        <fullName evidence="1">Membrane protein</fullName>
    </submittedName>
</protein>
<organism evidence="1 2">
    <name type="scientific">Citrobacter amalonaticus Y19</name>
    <dbReference type="NCBI Taxonomy" id="1261127"/>
    <lineage>
        <taxon>Bacteria</taxon>
        <taxon>Pseudomonadati</taxon>
        <taxon>Pseudomonadota</taxon>
        <taxon>Gammaproteobacteria</taxon>
        <taxon>Enterobacterales</taxon>
        <taxon>Enterobacteriaceae</taxon>
        <taxon>Citrobacter</taxon>
    </lineage>
</organism>
<dbReference type="EMBL" id="CP011132">
    <property type="protein sequence ID" value="AKE61151.1"/>
    <property type="molecule type" value="Genomic_DNA"/>
</dbReference>
<dbReference type="KEGG" id="cama:F384_22595"/>
<dbReference type="HOGENOM" id="CLU_195844_0_0_6"/>
<dbReference type="OrthoDB" id="6626407at2"/>
<dbReference type="NCBIfam" id="NF033650">
    <property type="entry name" value="ANR_neg_reg"/>
    <property type="match status" value="1"/>
</dbReference>
<dbReference type="InterPro" id="IPR047666">
    <property type="entry name" value="ANR_neg_reg"/>
</dbReference>
<proteinExistence type="predicted"/>
<reference evidence="1 2" key="1">
    <citation type="journal article" date="2013" name="Appl. Microbiol. Biotechnol.">
        <title>Glycerol assimilation and production of 1,3-propanediol by Citrobacter amalonaticus Y19.</title>
        <authorList>
            <person name="Ainala S.K."/>
            <person name="Ashok S."/>
            <person name="Ko Y."/>
            <person name="Park S."/>
        </authorList>
    </citation>
    <scope>NUCLEOTIDE SEQUENCE [LARGE SCALE GENOMIC DNA]</scope>
    <source>
        <strain evidence="1 2">Y19</strain>
    </source>
</reference>
<accession>A0A0F6TYM6</accession>
<evidence type="ECO:0000313" key="2">
    <source>
        <dbReference type="Proteomes" id="UP000034085"/>
    </source>
</evidence>
<dbReference type="RefSeq" id="WP_046493963.1">
    <property type="nucleotide sequence ID" value="NZ_CP011132.1"/>
</dbReference>
<gene>
    <name evidence="1" type="ORF">F384_22595</name>
</gene>
<dbReference type="Proteomes" id="UP000034085">
    <property type="component" value="Chromosome"/>
</dbReference>
<dbReference type="AlphaFoldDB" id="A0A0F6TYM6"/>
<evidence type="ECO:0000313" key="1">
    <source>
        <dbReference type="EMBL" id="AKE61151.1"/>
    </source>
</evidence>
<sequence length="80" mass="8727">MVTIVRASDIGKPCSPFMSYASGAVLAEQRGDFQKAAEVWSKALVFAHNAVNRQWAGSRIEFCSNAVHRGWGVPDESETV</sequence>
<dbReference type="PATRIC" id="fig|1261127.3.peg.4685"/>